<accession>W0TFG5</accession>
<gene>
    <name evidence="3" type="ORF">KLMA_70277</name>
</gene>
<dbReference type="InterPro" id="IPR000313">
    <property type="entry name" value="PWWP_dom"/>
</dbReference>
<dbReference type="VEuPathDB" id="FungiDB:KLMA_70277"/>
<name>W0TFG5_KLUMD</name>
<dbReference type="EMBL" id="AP012219">
    <property type="protein sequence ID" value="BAO42125.1"/>
    <property type="molecule type" value="Genomic_DNA"/>
</dbReference>
<dbReference type="PROSITE" id="PS50812">
    <property type="entry name" value="PWWP"/>
    <property type="match status" value="1"/>
</dbReference>
<dbReference type="SUPFAM" id="SSF63748">
    <property type="entry name" value="Tudor/PWWP/MBT"/>
    <property type="match status" value="1"/>
</dbReference>
<protein>
    <submittedName>
        <fullName evidence="3">PWWP domain-containing protein YLR455W</fullName>
    </submittedName>
</protein>
<feature type="compositionally biased region" description="Low complexity" evidence="1">
    <location>
        <begin position="169"/>
        <end position="208"/>
    </location>
</feature>
<dbReference type="OrthoDB" id="62853at2759"/>
<reference evidence="3 4" key="1">
    <citation type="journal article" date="2015" name="Biotechnol. Biofuels">
        <title>Genetic basis of the highly efficient yeast Kluyveromyces marxianus: complete genome sequence and transcriptome analyses.</title>
        <authorList>
            <person name="Lertwattanasakul N."/>
            <person name="Kosaka T."/>
            <person name="Hosoyama A."/>
            <person name="Suzuki Y."/>
            <person name="Rodrussamee N."/>
            <person name="Matsutani M."/>
            <person name="Murata M."/>
            <person name="Fujimoto N."/>
            <person name="Suprayogi"/>
            <person name="Tsuchikane K."/>
            <person name="Limtong S."/>
            <person name="Fujita N."/>
            <person name="Yamada M."/>
        </authorList>
    </citation>
    <scope>NUCLEOTIDE SEQUENCE [LARGE SCALE GENOMIC DNA]</scope>
    <source>
        <strain evidence="4">DMKU3-1042 / BCC 29191 / NBRC 104275</strain>
    </source>
</reference>
<dbReference type="InterPro" id="IPR035503">
    <property type="entry name" value="IOC4-like_PWWP"/>
</dbReference>
<dbReference type="KEGG" id="kmx:KLMA_70277"/>
<dbReference type="Proteomes" id="UP000065495">
    <property type="component" value="Chromosome 7"/>
</dbReference>
<proteinExistence type="predicted"/>
<dbReference type="RefSeq" id="XP_022677886.1">
    <property type="nucleotide sequence ID" value="XM_022821534.1"/>
</dbReference>
<feature type="compositionally biased region" description="Polar residues" evidence="1">
    <location>
        <begin position="215"/>
        <end position="231"/>
    </location>
</feature>
<evidence type="ECO:0000259" key="2">
    <source>
        <dbReference type="PROSITE" id="PS50812"/>
    </source>
</evidence>
<dbReference type="AlphaFoldDB" id="W0TFG5"/>
<dbReference type="Gene3D" id="2.30.30.140">
    <property type="match status" value="1"/>
</dbReference>
<dbReference type="Pfam" id="PF00855">
    <property type="entry name" value="PWWP"/>
    <property type="match status" value="1"/>
</dbReference>
<feature type="region of interest" description="Disordered" evidence="1">
    <location>
        <begin position="120"/>
        <end position="249"/>
    </location>
</feature>
<feature type="domain" description="PWWP" evidence="2">
    <location>
        <begin position="8"/>
        <end position="70"/>
    </location>
</feature>
<evidence type="ECO:0000313" key="4">
    <source>
        <dbReference type="Proteomes" id="UP000065495"/>
    </source>
</evidence>
<sequence>MTDQDLVTGDLVLCTVGSYEPWPAVVVPQRVLSDSVLSAKENDQQVAVAFFNDATYYWTRPKQLKRLSEGDIKSWIKSPPKRSSKELKKAYHFASEYSTLQEFVQDRLTLEGRVDDLEEISEIEMGEDPLIAPPVDVDEPEELEKPASKKRGRRHHADSDTEDNDETVNNGNGNGNKAKQKQQQTQKSKPKQAPKNAAVKKSSSPLSPDLKKTADSSQDFNSTLTSSVSDIQQQQQQQQPPPKKRTKLDYTRRVEIAQIFRNKLQKCLIQRDTPPTEADLAESEKLIRKIQSHAKSSPEFFDLEALKISKLHKLLKVIKNMPELSQFHDSCTEILDIWAPHVQQIKKEKLTLKDQLSQ</sequence>
<evidence type="ECO:0000256" key="1">
    <source>
        <dbReference type="SAM" id="MobiDB-lite"/>
    </source>
</evidence>
<dbReference type="GeneID" id="34718030"/>
<dbReference type="SMART" id="SM00293">
    <property type="entry name" value="PWWP"/>
    <property type="match status" value="1"/>
</dbReference>
<dbReference type="CDD" id="cd05840">
    <property type="entry name" value="PWWP_ScIOC4-like"/>
    <property type="match status" value="1"/>
</dbReference>
<organism evidence="3 4">
    <name type="scientific">Kluyveromyces marxianus (strain DMKU3-1042 / BCC 29191 / NBRC 104275)</name>
    <name type="common">Yeast</name>
    <name type="synonym">Candida kefyr</name>
    <dbReference type="NCBI Taxonomy" id="1003335"/>
    <lineage>
        <taxon>Eukaryota</taxon>
        <taxon>Fungi</taxon>
        <taxon>Dikarya</taxon>
        <taxon>Ascomycota</taxon>
        <taxon>Saccharomycotina</taxon>
        <taxon>Saccharomycetes</taxon>
        <taxon>Saccharomycetales</taxon>
        <taxon>Saccharomycetaceae</taxon>
        <taxon>Kluyveromyces</taxon>
    </lineage>
</organism>
<evidence type="ECO:0000313" key="3">
    <source>
        <dbReference type="EMBL" id="BAO42125.1"/>
    </source>
</evidence>